<proteinExistence type="predicted"/>
<reference evidence="1 2" key="1">
    <citation type="submission" date="2015-01" db="EMBL/GenBank/DDBJ databases">
        <title>The Genome Sequence of Cryptococcus gattii EJB2.</title>
        <authorList>
            <consortium name="The Broad Institute Genomics Platform"/>
            <person name="Cuomo C."/>
            <person name="Litvintseva A."/>
            <person name="Chen Y."/>
            <person name="Heitman J."/>
            <person name="Sun S."/>
            <person name="Springer D."/>
            <person name="Dromer F."/>
            <person name="Young S."/>
            <person name="Zeng Q."/>
            <person name="Gargeya S."/>
            <person name="Abouelleil A."/>
            <person name="Alvarado L."/>
            <person name="Chapman S.B."/>
            <person name="Gainer-Dewar J."/>
            <person name="Goldberg J."/>
            <person name="Griggs A."/>
            <person name="Gujja S."/>
            <person name="Hansen M."/>
            <person name="Howarth C."/>
            <person name="Imamovic A."/>
            <person name="Larimer J."/>
            <person name="Murphy C."/>
            <person name="Naylor J."/>
            <person name="Pearson M."/>
            <person name="Priest M."/>
            <person name="Roberts A."/>
            <person name="Saif S."/>
            <person name="Shea T."/>
            <person name="Sykes S."/>
            <person name="Wortman J."/>
            <person name="Nusbaum C."/>
            <person name="Birren B."/>
        </authorList>
    </citation>
    <scope>NUCLEOTIDE SEQUENCE [LARGE SCALE GENOMIC DNA]</scope>
    <source>
        <strain evidence="1 2">EJB2</strain>
    </source>
</reference>
<dbReference type="Proteomes" id="UP000054272">
    <property type="component" value="Unassembled WGS sequence"/>
</dbReference>
<evidence type="ECO:0000313" key="2">
    <source>
        <dbReference type="Proteomes" id="UP000054272"/>
    </source>
</evidence>
<gene>
    <name evidence="1" type="ORF">I306_03291</name>
</gene>
<dbReference type="EMBL" id="KN848677">
    <property type="protein sequence ID" value="KIR79665.1"/>
    <property type="molecule type" value="Genomic_DNA"/>
</dbReference>
<name>A0ABR5BVI1_9TREE</name>
<evidence type="ECO:0000313" key="1">
    <source>
        <dbReference type="EMBL" id="KIR79665.1"/>
    </source>
</evidence>
<keyword evidence="2" id="KW-1185">Reference proteome</keyword>
<protein>
    <submittedName>
        <fullName evidence="1">Uncharacterized protein</fullName>
    </submittedName>
</protein>
<sequence length="84" mass="9346">MTNGQTRIGDERYQLLTTIENGKYQNVKKASIALLLKLVNGEWWMPDCLWLVGLDQLGPCSALLLKTETLHDILLESGTTGAGW</sequence>
<organism evidence="1 2">
    <name type="scientific">Cryptococcus gattii EJB2</name>
    <dbReference type="NCBI Taxonomy" id="1296103"/>
    <lineage>
        <taxon>Eukaryota</taxon>
        <taxon>Fungi</taxon>
        <taxon>Dikarya</taxon>
        <taxon>Basidiomycota</taxon>
        <taxon>Agaricomycotina</taxon>
        <taxon>Tremellomycetes</taxon>
        <taxon>Tremellales</taxon>
        <taxon>Cryptococcaceae</taxon>
        <taxon>Cryptococcus</taxon>
        <taxon>Cryptococcus gattii species complex</taxon>
    </lineage>
</organism>
<accession>A0ABR5BVI1</accession>